<keyword evidence="1" id="KW-0805">Transcription regulation</keyword>
<evidence type="ECO:0000313" key="5">
    <source>
        <dbReference type="EMBL" id="QLH16641.1"/>
    </source>
</evidence>
<dbReference type="SUPFAM" id="SSF46785">
    <property type="entry name" value="Winged helix' DNA-binding domain"/>
    <property type="match status" value="1"/>
</dbReference>
<protein>
    <submittedName>
        <fullName evidence="5">FCD domain-containing protein</fullName>
    </submittedName>
</protein>
<feature type="domain" description="HTH gntR-type" evidence="4">
    <location>
        <begin position="14"/>
        <end position="81"/>
    </location>
</feature>
<dbReference type="Proteomes" id="UP000509322">
    <property type="component" value="Plasmid unnamed1"/>
</dbReference>
<dbReference type="InterPro" id="IPR011711">
    <property type="entry name" value="GntR_C"/>
</dbReference>
<dbReference type="PANTHER" id="PTHR43537:SF39">
    <property type="entry name" value="HTH-TYPE TRANSCRIPTIONAL REGULATOR MCBR"/>
    <property type="match status" value="1"/>
</dbReference>
<geneLocation type="plasmid" evidence="5 6">
    <name>unnamed1</name>
</geneLocation>
<dbReference type="SMART" id="SM00345">
    <property type="entry name" value="HTH_GNTR"/>
    <property type="match status" value="1"/>
</dbReference>
<sequence>MALDFEAFEQVPRRSLVSHVEAQIRDALVEGRLAPGTRLVTKELADRLGTSITPAREALVRFAASGILAAEPASSFRVPELTEERHEEIRLIRKRVEGLAAEMAAQRITGEGIARLETQIAAYTDLRHGPDLHAALKANKELRFALYRAAEMPTLLQVIETLWLRAGPGFAYLPRSIGSAGEDHQNYTHLVQALRARDSLAASSAIMRAIDDGADQVLFALRRRQEA</sequence>
<dbReference type="Pfam" id="PF07729">
    <property type="entry name" value="FCD"/>
    <property type="match status" value="1"/>
</dbReference>
<dbReference type="InterPro" id="IPR000524">
    <property type="entry name" value="Tscrpt_reg_HTH_GntR"/>
</dbReference>
<accession>A0A7H9C3I5</accession>
<evidence type="ECO:0000259" key="4">
    <source>
        <dbReference type="PROSITE" id="PS50949"/>
    </source>
</evidence>
<dbReference type="Gene3D" id="1.10.10.10">
    <property type="entry name" value="Winged helix-like DNA-binding domain superfamily/Winged helix DNA-binding domain"/>
    <property type="match status" value="1"/>
</dbReference>
<dbReference type="InterPro" id="IPR036388">
    <property type="entry name" value="WH-like_DNA-bd_sf"/>
</dbReference>
<evidence type="ECO:0000256" key="2">
    <source>
        <dbReference type="ARBA" id="ARBA00023125"/>
    </source>
</evidence>
<dbReference type="SUPFAM" id="SSF48008">
    <property type="entry name" value="GntR ligand-binding domain-like"/>
    <property type="match status" value="1"/>
</dbReference>
<dbReference type="EMBL" id="CP058691">
    <property type="protein sequence ID" value="QLH16641.1"/>
    <property type="molecule type" value="Genomic_DNA"/>
</dbReference>
<dbReference type="InterPro" id="IPR036390">
    <property type="entry name" value="WH_DNA-bd_sf"/>
</dbReference>
<keyword evidence="3" id="KW-0804">Transcription</keyword>
<evidence type="ECO:0000256" key="3">
    <source>
        <dbReference type="ARBA" id="ARBA00023163"/>
    </source>
</evidence>
<dbReference type="AlphaFoldDB" id="A0A7H9C3I5"/>
<dbReference type="Gene3D" id="1.20.120.530">
    <property type="entry name" value="GntR ligand-binding domain-like"/>
    <property type="match status" value="1"/>
</dbReference>
<organism evidence="5 6">
    <name type="scientific">Paracoccus pantotrophus</name>
    <name type="common">Thiosphaera pantotropha</name>
    <dbReference type="NCBI Taxonomy" id="82367"/>
    <lineage>
        <taxon>Bacteria</taxon>
        <taxon>Pseudomonadati</taxon>
        <taxon>Pseudomonadota</taxon>
        <taxon>Alphaproteobacteria</taxon>
        <taxon>Rhodobacterales</taxon>
        <taxon>Paracoccaceae</taxon>
        <taxon>Paracoccus</taxon>
    </lineage>
</organism>
<dbReference type="PROSITE" id="PS50949">
    <property type="entry name" value="HTH_GNTR"/>
    <property type="match status" value="1"/>
</dbReference>
<dbReference type="GO" id="GO:0003700">
    <property type="term" value="F:DNA-binding transcription factor activity"/>
    <property type="evidence" value="ECO:0007669"/>
    <property type="project" value="InterPro"/>
</dbReference>
<reference evidence="5 6" key="1">
    <citation type="submission" date="2020-07" db="EMBL/GenBank/DDBJ databases">
        <title>The complete genome of Paracoccus pantotrophus ACCC 10489.</title>
        <authorList>
            <person name="Si Y."/>
        </authorList>
    </citation>
    <scope>NUCLEOTIDE SEQUENCE [LARGE SCALE GENOMIC DNA]</scope>
    <source>
        <strain evidence="5 6">ACCC10489</strain>
        <plasmid evidence="5 6">unnamed1</plasmid>
    </source>
</reference>
<dbReference type="GO" id="GO:0003677">
    <property type="term" value="F:DNA binding"/>
    <property type="evidence" value="ECO:0007669"/>
    <property type="project" value="UniProtKB-KW"/>
</dbReference>
<dbReference type="Pfam" id="PF00392">
    <property type="entry name" value="GntR"/>
    <property type="match status" value="1"/>
</dbReference>
<keyword evidence="2" id="KW-0238">DNA-binding</keyword>
<evidence type="ECO:0000313" key="6">
    <source>
        <dbReference type="Proteomes" id="UP000509322"/>
    </source>
</evidence>
<evidence type="ECO:0000256" key="1">
    <source>
        <dbReference type="ARBA" id="ARBA00023015"/>
    </source>
</evidence>
<proteinExistence type="predicted"/>
<keyword evidence="5" id="KW-0614">Plasmid</keyword>
<dbReference type="SMART" id="SM00895">
    <property type="entry name" value="FCD"/>
    <property type="match status" value="1"/>
</dbReference>
<name>A0A7H9C3I5_PARPN</name>
<dbReference type="InterPro" id="IPR008920">
    <property type="entry name" value="TF_FadR/GntR_C"/>
</dbReference>
<dbReference type="PANTHER" id="PTHR43537">
    <property type="entry name" value="TRANSCRIPTIONAL REGULATOR, GNTR FAMILY"/>
    <property type="match status" value="1"/>
</dbReference>
<gene>
    <name evidence="5" type="ORF">HYQ43_20695</name>
</gene>